<proteinExistence type="predicted"/>
<protein>
    <recommendedName>
        <fullName evidence="1">Nab N-terminal domain-containing protein</fullName>
    </recommendedName>
</protein>
<dbReference type="InterPro" id="IPR006988">
    <property type="entry name" value="Nab_N"/>
</dbReference>
<evidence type="ECO:0000313" key="2">
    <source>
        <dbReference type="EMBL" id="CAD7277301.1"/>
    </source>
</evidence>
<name>A0A7R9BMK9_9CRUS</name>
<dbReference type="AlphaFoldDB" id="A0A7R9BMK9"/>
<sequence length="117" mass="13128">MAPTSVSTTPMLPQLHHPHTLTSASVGRILSRNMNGTVALTTHPSNESELQLFRVLQRANLLSYYDTFISKGGDDVQQLCDSGQEEFLEIMDLVGMAAKPLHVRRLQKTLREWLQNP</sequence>
<organism evidence="2">
    <name type="scientific">Notodromas monacha</name>
    <dbReference type="NCBI Taxonomy" id="399045"/>
    <lineage>
        <taxon>Eukaryota</taxon>
        <taxon>Metazoa</taxon>
        <taxon>Ecdysozoa</taxon>
        <taxon>Arthropoda</taxon>
        <taxon>Crustacea</taxon>
        <taxon>Oligostraca</taxon>
        <taxon>Ostracoda</taxon>
        <taxon>Podocopa</taxon>
        <taxon>Podocopida</taxon>
        <taxon>Cypridocopina</taxon>
        <taxon>Cypridoidea</taxon>
        <taxon>Cyprididae</taxon>
        <taxon>Notodromas</taxon>
    </lineage>
</organism>
<dbReference type="GO" id="GO:0005634">
    <property type="term" value="C:nucleus"/>
    <property type="evidence" value="ECO:0007669"/>
    <property type="project" value="InterPro"/>
</dbReference>
<dbReference type="GO" id="GO:0006355">
    <property type="term" value="P:regulation of DNA-templated transcription"/>
    <property type="evidence" value="ECO:0007669"/>
    <property type="project" value="InterPro"/>
</dbReference>
<dbReference type="GO" id="GO:0003712">
    <property type="term" value="F:transcription coregulator activity"/>
    <property type="evidence" value="ECO:0007669"/>
    <property type="project" value="InterPro"/>
</dbReference>
<evidence type="ECO:0000259" key="1">
    <source>
        <dbReference type="Pfam" id="PF04904"/>
    </source>
</evidence>
<accession>A0A7R9BMK9</accession>
<dbReference type="Pfam" id="PF04904">
    <property type="entry name" value="SAM_NCD1"/>
    <property type="match status" value="1"/>
</dbReference>
<dbReference type="EMBL" id="OA882903">
    <property type="protein sequence ID" value="CAD7277301.1"/>
    <property type="molecule type" value="Genomic_DNA"/>
</dbReference>
<evidence type="ECO:0000313" key="3">
    <source>
        <dbReference type="Proteomes" id="UP000678499"/>
    </source>
</evidence>
<dbReference type="PANTHER" id="PTHR12623:SF10">
    <property type="entry name" value="NGFI-A-BINDING PROTEIN HOMOLOG"/>
    <property type="match status" value="1"/>
</dbReference>
<feature type="non-terminal residue" evidence="2">
    <location>
        <position position="1"/>
    </location>
</feature>
<dbReference type="Proteomes" id="UP000678499">
    <property type="component" value="Unassembled WGS sequence"/>
</dbReference>
<dbReference type="InterPro" id="IPR039040">
    <property type="entry name" value="NAB_fam"/>
</dbReference>
<dbReference type="OrthoDB" id="10028556at2759"/>
<dbReference type="PANTHER" id="PTHR12623">
    <property type="entry name" value="NGFI-A BINDING PROTEIN"/>
    <property type="match status" value="1"/>
</dbReference>
<feature type="domain" description="Nab N-terminal" evidence="1">
    <location>
        <begin position="44"/>
        <end position="117"/>
    </location>
</feature>
<gene>
    <name evidence="2" type="ORF">NMOB1V02_LOCUS5036</name>
</gene>
<reference evidence="2" key="1">
    <citation type="submission" date="2020-11" db="EMBL/GenBank/DDBJ databases">
        <authorList>
            <person name="Tran Van P."/>
        </authorList>
    </citation>
    <scope>NUCLEOTIDE SEQUENCE</scope>
</reference>
<keyword evidence="3" id="KW-1185">Reference proteome</keyword>
<dbReference type="EMBL" id="CAJPEX010000866">
    <property type="protein sequence ID" value="CAG0917453.1"/>
    <property type="molecule type" value="Genomic_DNA"/>
</dbReference>